<dbReference type="GO" id="GO:0043770">
    <property type="term" value="F:demethylmenaquinone methyltransferase activity"/>
    <property type="evidence" value="ECO:0007669"/>
    <property type="project" value="UniProtKB-EC"/>
</dbReference>
<reference evidence="3" key="1">
    <citation type="submission" date="2022-03" db="EMBL/GenBank/DDBJ databases">
        <title>Draft Genome Sequence of Firmicute Strain S0AB, a Heterotrophic Iron/Sulfur-Oxidizing Extreme Acidophile.</title>
        <authorList>
            <person name="Vergara E."/>
            <person name="Pakostova E."/>
            <person name="Johnson D.B."/>
            <person name="Holmes D.S."/>
        </authorList>
    </citation>
    <scope>NUCLEOTIDE SEQUENCE</scope>
    <source>
        <strain evidence="3">S0AB</strain>
    </source>
</reference>
<keyword evidence="3" id="KW-0489">Methyltransferase</keyword>
<comment type="caution">
    <text evidence="3">The sequence shown here is derived from an EMBL/GenBank/DDBJ whole genome shotgun (WGS) entry which is preliminary data.</text>
</comment>
<name>A0A9X2AAJ5_9BACL</name>
<accession>A0A9X2AAJ5</accession>
<protein>
    <submittedName>
        <fullName evidence="3">Ubiquinone/menaquinone biosynthesis C-methyltransferase UbiE</fullName>
        <ecNumber evidence="3">2.1.1.163</ecNumber>
    </submittedName>
</protein>
<dbReference type="SUPFAM" id="SSF53335">
    <property type="entry name" value="S-adenosyl-L-methionine-dependent methyltransferases"/>
    <property type="match status" value="1"/>
</dbReference>
<gene>
    <name evidence="3" type="primary">ubiE_2</name>
    <name evidence="3" type="ORF">MM817_00160</name>
</gene>
<dbReference type="GO" id="GO:0032259">
    <property type="term" value="P:methylation"/>
    <property type="evidence" value="ECO:0007669"/>
    <property type="project" value="UniProtKB-KW"/>
</dbReference>
<dbReference type="Gene3D" id="2.20.25.110">
    <property type="entry name" value="S-adenosyl-L-methionine-dependent methyltransferases"/>
    <property type="match status" value="1"/>
</dbReference>
<sequence length="274" mass="31154">MYEGFSHVYDVVMKDIPYDQFVQLFEQAVTYAGAPCTRVMDLGCGTGVMIPHLLRRSRTVIGVDPSEHMLAIAQEKLSAYSNRVSFVQSTAARLPVQVQADLCVSFCDVFNYMVIEEELIQSFAAVARSLPENGHFLFDMHSPYKVLHVLGNQVHYDVTDKHATLMVTSVDPESLIVSYEVTLFGWVQNGLYERIDEHHEQRAYQLWEVFGGLSKAGFQSVHVGADGKLDVDCVPVDVVQFAKWTEEEQYAQVQQLEKQLSLYQAERFVFFAHR</sequence>
<dbReference type="Gene3D" id="3.40.50.150">
    <property type="entry name" value="Vaccinia Virus protein VP39"/>
    <property type="match status" value="1"/>
</dbReference>
<dbReference type="AlphaFoldDB" id="A0A9X2AAJ5"/>
<feature type="domain" description="Methyltransferase" evidence="2">
    <location>
        <begin position="39"/>
        <end position="134"/>
    </location>
</feature>
<evidence type="ECO:0000256" key="1">
    <source>
        <dbReference type="ARBA" id="ARBA00022679"/>
    </source>
</evidence>
<dbReference type="CDD" id="cd02440">
    <property type="entry name" value="AdoMet_MTases"/>
    <property type="match status" value="1"/>
</dbReference>
<evidence type="ECO:0000313" key="3">
    <source>
        <dbReference type="EMBL" id="MCI0181913.1"/>
    </source>
</evidence>
<keyword evidence="3" id="KW-0830">Ubiquinone</keyword>
<dbReference type="PANTHER" id="PTHR43861">
    <property type="entry name" value="TRANS-ACONITATE 2-METHYLTRANSFERASE-RELATED"/>
    <property type="match status" value="1"/>
</dbReference>
<keyword evidence="4" id="KW-1185">Reference proteome</keyword>
<evidence type="ECO:0000259" key="2">
    <source>
        <dbReference type="Pfam" id="PF13649"/>
    </source>
</evidence>
<dbReference type="Proteomes" id="UP001139263">
    <property type="component" value="Unassembled WGS sequence"/>
</dbReference>
<dbReference type="EMBL" id="JALBUF010000001">
    <property type="protein sequence ID" value="MCI0181913.1"/>
    <property type="molecule type" value="Genomic_DNA"/>
</dbReference>
<dbReference type="RefSeq" id="WP_241711540.1">
    <property type="nucleotide sequence ID" value="NZ_JALBUF010000001.1"/>
</dbReference>
<dbReference type="InterPro" id="IPR029063">
    <property type="entry name" value="SAM-dependent_MTases_sf"/>
</dbReference>
<evidence type="ECO:0000313" key="4">
    <source>
        <dbReference type="Proteomes" id="UP001139263"/>
    </source>
</evidence>
<dbReference type="Pfam" id="PF13649">
    <property type="entry name" value="Methyltransf_25"/>
    <property type="match status" value="1"/>
</dbReference>
<keyword evidence="1 3" id="KW-0808">Transferase</keyword>
<proteinExistence type="predicted"/>
<dbReference type="EC" id="2.1.1.163" evidence="3"/>
<organism evidence="3 4">
    <name type="scientific">Sulfoacidibacillus ferrooxidans</name>
    <dbReference type="NCBI Taxonomy" id="2005001"/>
    <lineage>
        <taxon>Bacteria</taxon>
        <taxon>Bacillati</taxon>
        <taxon>Bacillota</taxon>
        <taxon>Bacilli</taxon>
        <taxon>Bacillales</taxon>
        <taxon>Alicyclobacillaceae</taxon>
        <taxon>Sulfoacidibacillus</taxon>
    </lineage>
</organism>
<dbReference type="InterPro" id="IPR041698">
    <property type="entry name" value="Methyltransf_25"/>
</dbReference>